<name>A0A9Q6Z7D3_MYROD</name>
<dbReference type="EMBL" id="CP068108">
    <property type="protein sequence ID" value="QQT99097.1"/>
    <property type="molecule type" value="Genomic_DNA"/>
</dbReference>
<sequence>MKIGGETVQIKFKYQFYFSLCAGFVYSLILSCFYFLLGEDIQVVPFVFRALIFTVCWYLIFFKLLQRKQKVTFSKENLEAVAFYGVAYQAIKTLSHIGVGVLYATDKQLIFEPKTKNFVENQWMVDWNAVEKVRVYRFLGWFDDGIIIQTKGKMKFKFVVNEPQVWLQAIQTKIES</sequence>
<feature type="transmembrane region" description="Helical" evidence="1">
    <location>
        <begin position="16"/>
        <end position="37"/>
    </location>
</feature>
<dbReference type="OrthoDB" id="837929at2"/>
<evidence type="ECO:0000256" key="1">
    <source>
        <dbReference type="SAM" id="Phobius"/>
    </source>
</evidence>
<proteinExistence type="predicted"/>
<evidence type="ECO:0000313" key="3">
    <source>
        <dbReference type="Proteomes" id="UP000596202"/>
    </source>
</evidence>
<dbReference type="AlphaFoldDB" id="A0A9Q6Z7D3"/>
<dbReference type="Proteomes" id="UP000596202">
    <property type="component" value="Chromosome"/>
</dbReference>
<keyword evidence="1" id="KW-0472">Membrane</keyword>
<accession>A0A9Q6Z7D3</accession>
<dbReference type="RefSeq" id="WP_002986765.1">
    <property type="nucleotide sequence ID" value="NZ_CP068108.1"/>
</dbReference>
<dbReference type="PROSITE" id="PS51257">
    <property type="entry name" value="PROKAR_LIPOPROTEIN"/>
    <property type="match status" value="1"/>
</dbReference>
<gene>
    <name evidence="2" type="ORF">I6I88_12855</name>
</gene>
<protein>
    <submittedName>
        <fullName evidence="2">Uncharacterized protein</fullName>
    </submittedName>
</protein>
<dbReference type="GeneID" id="93528557"/>
<reference evidence="2 3" key="1">
    <citation type="submission" date="2021-01" db="EMBL/GenBank/DDBJ databases">
        <title>FDA dAtabase for Regulatory Grade micrObial Sequences (FDA-ARGOS): Supporting development and validation of Infectious Disease Dx tests.</title>
        <authorList>
            <person name="Sproer C."/>
            <person name="Gronow S."/>
            <person name="Severitt S."/>
            <person name="Schroder I."/>
            <person name="Tallon L."/>
            <person name="Sadzewicz L."/>
            <person name="Zhao X."/>
            <person name="Boylan J."/>
            <person name="Ott S."/>
            <person name="Bowen H."/>
            <person name="Vavikolanu K."/>
            <person name="Mehta A."/>
            <person name="Aluvathingal J."/>
            <person name="Nadendla S."/>
            <person name="Lowell S."/>
            <person name="Myers T."/>
            <person name="Yan Y."/>
            <person name="Sichtig H."/>
        </authorList>
    </citation>
    <scope>NUCLEOTIDE SEQUENCE [LARGE SCALE GENOMIC DNA]</scope>
    <source>
        <strain evidence="2 3">FDAARGOS_1131</strain>
    </source>
</reference>
<keyword evidence="1" id="KW-1133">Transmembrane helix</keyword>
<keyword evidence="1" id="KW-0812">Transmembrane</keyword>
<organism evidence="2 3">
    <name type="scientific">Myroides odoratus</name>
    <name type="common">Flavobacterium odoratum</name>
    <dbReference type="NCBI Taxonomy" id="256"/>
    <lineage>
        <taxon>Bacteria</taxon>
        <taxon>Pseudomonadati</taxon>
        <taxon>Bacteroidota</taxon>
        <taxon>Flavobacteriia</taxon>
        <taxon>Flavobacteriales</taxon>
        <taxon>Flavobacteriaceae</taxon>
        <taxon>Myroides</taxon>
    </lineage>
</organism>
<evidence type="ECO:0000313" key="2">
    <source>
        <dbReference type="EMBL" id="QQT99097.1"/>
    </source>
</evidence>
<feature type="transmembrane region" description="Helical" evidence="1">
    <location>
        <begin position="43"/>
        <end position="65"/>
    </location>
</feature>